<dbReference type="AlphaFoldDB" id="A0AA97I4Q8"/>
<evidence type="ECO:0000313" key="7">
    <source>
        <dbReference type="Proteomes" id="UP001301797"/>
    </source>
</evidence>
<dbReference type="KEGG" id="mefw:F1737_07900"/>
<dbReference type="Pfam" id="PF08448">
    <property type="entry name" value="PAS_4"/>
    <property type="match status" value="1"/>
</dbReference>
<dbReference type="GeneID" id="85230083"/>
<dbReference type="PANTHER" id="PTHR32089:SF112">
    <property type="entry name" value="LYSOZYME-LIKE PROTEIN-RELATED"/>
    <property type="match status" value="1"/>
</dbReference>
<dbReference type="CDD" id="cd00130">
    <property type="entry name" value="PAS"/>
    <property type="match status" value="1"/>
</dbReference>
<sequence>MKSLKTNDGTKMDYSHNNYFIREEKKNSENIEEENLEFLNLAYEGLKSIPTPVMLIDRDFNVTYMNGAGAELLNMEPDRITGKKCYNLFKTKDCNTPNCACQKAMNSGSTMTEETVTGTGMPIRYTGAPLRDKKGNIKGAVEFVLDITDEVMGRNAVDEAVRISQEFANNNYTARFSNNIEVTGKYEKFRDSLNEIGDTFSNVVRGVKKISLEIDQNAIEVGKGTEEIAKASEEVAATSVKNSDGARELYNQIKLINDQISDLSASNEEIAGTSQDVFKKTGQVVDLGTEAKSSGDIARKKMASVENIAKQSVDEINSLSNKVNEVGNVVRLINEITGQINLLALNAAIEAARAGEHGRGFAVVAGEVKNLAGEARAATKDIEKVVSVVQNNSEKAAKSINLAKDEIIDSVSSVNEALEALDRIILSANSVVEDIGEVSKATEDQAHIANNVVSAVIKGRDMTEKAESDSEELASLAEESSSSVEEITNAMYEVTKRTKMLADHIDQYKID</sequence>
<dbReference type="InterPro" id="IPR000014">
    <property type="entry name" value="PAS"/>
</dbReference>
<protein>
    <submittedName>
        <fullName evidence="6">PAS domain-containing protein</fullName>
    </submittedName>
</protein>
<dbReference type="InterPro" id="IPR035965">
    <property type="entry name" value="PAS-like_dom_sf"/>
</dbReference>
<dbReference type="CDD" id="cd11386">
    <property type="entry name" value="MCP_signal"/>
    <property type="match status" value="1"/>
</dbReference>
<evidence type="ECO:0000259" key="5">
    <source>
        <dbReference type="PROSITE" id="PS50112"/>
    </source>
</evidence>
<dbReference type="InterPro" id="IPR013656">
    <property type="entry name" value="PAS_4"/>
</dbReference>
<evidence type="ECO:0000259" key="4">
    <source>
        <dbReference type="PROSITE" id="PS50111"/>
    </source>
</evidence>
<proteinExistence type="inferred from homology"/>
<dbReference type="PANTHER" id="PTHR32089">
    <property type="entry name" value="METHYL-ACCEPTING CHEMOTAXIS PROTEIN MCPB"/>
    <property type="match status" value="1"/>
</dbReference>
<dbReference type="PROSITE" id="PS50111">
    <property type="entry name" value="CHEMOTAXIS_TRANSDUC_2"/>
    <property type="match status" value="1"/>
</dbReference>
<evidence type="ECO:0000256" key="1">
    <source>
        <dbReference type="ARBA" id="ARBA00023224"/>
    </source>
</evidence>
<organism evidence="6 7">
    <name type="scientific">Methanochimaera problematica</name>
    <dbReference type="NCBI Taxonomy" id="2609417"/>
    <lineage>
        <taxon>Archaea</taxon>
        <taxon>Methanobacteriati</taxon>
        <taxon>Methanobacteriota</taxon>
        <taxon>Stenosarchaea group</taxon>
        <taxon>Methanomicrobia</taxon>
        <taxon>Methanomicrobiales</taxon>
        <taxon>Methanomicrobiaceae</taxon>
        <taxon>Methanochimaera</taxon>
    </lineage>
</organism>
<dbReference type="GO" id="GO:0007165">
    <property type="term" value="P:signal transduction"/>
    <property type="evidence" value="ECO:0007669"/>
    <property type="project" value="UniProtKB-KW"/>
</dbReference>
<dbReference type="InterPro" id="IPR004089">
    <property type="entry name" value="MCPsignal_dom"/>
</dbReference>
<keyword evidence="1 3" id="KW-0807">Transducer</keyword>
<name>A0AA97I4Q8_9EURY</name>
<feature type="domain" description="Methyl-accepting transducer" evidence="4">
    <location>
        <begin position="224"/>
        <end position="460"/>
    </location>
</feature>
<dbReference type="Proteomes" id="UP001301797">
    <property type="component" value="Chromosome"/>
</dbReference>
<keyword evidence="7" id="KW-1185">Reference proteome</keyword>
<dbReference type="SMART" id="SM00091">
    <property type="entry name" value="PAS"/>
    <property type="match status" value="1"/>
</dbReference>
<dbReference type="Gene3D" id="3.30.450.20">
    <property type="entry name" value="PAS domain"/>
    <property type="match status" value="1"/>
</dbReference>
<dbReference type="GO" id="GO:0016020">
    <property type="term" value="C:membrane"/>
    <property type="evidence" value="ECO:0007669"/>
    <property type="project" value="InterPro"/>
</dbReference>
<evidence type="ECO:0000256" key="3">
    <source>
        <dbReference type="PROSITE-ProRule" id="PRU00284"/>
    </source>
</evidence>
<evidence type="ECO:0000256" key="2">
    <source>
        <dbReference type="ARBA" id="ARBA00029447"/>
    </source>
</evidence>
<dbReference type="Pfam" id="PF00015">
    <property type="entry name" value="MCPsignal"/>
    <property type="match status" value="1"/>
</dbReference>
<feature type="domain" description="PAS" evidence="5">
    <location>
        <begin position="46"/>
        <end position="108"/>
    </location>
</feature>
<dbReference type="NCBIfam" id="TIGR00229">
    <property type="entry name" value="sensory_box"/>
    <property type="match status" value="1"/>
</dbReference>
<dbReference type="SMART" id="SM00283">
    <property type="entry name" value="MA"/>
    <property type="match status" value="1"/>
</dbReference>
<dbReference type="SUPFAM" id="SSF55785">
    <property type="entry name" value="PYP-like sensor domain (PAS domain)"/>
    <property type="match status" value="1"/>
</dbReference>
<evidence type="ECO:0000313" key="6">
    <source>
        <dbReference type="EMBL" id="WOF16621.1"/>
    </source>
</evidence>
<dbReference type="Gene3D" id="1.10.287.950">
    <property type="entry name" value="Methyl-accepting chemotaxis protein"/>
    <property type="match status" value="1"/>
</dbReference>
<dbReference type="EMBL" id="CP043875">
    <property type="protein sequence ID" value="WOF16621.1"/>
    <property type="molecule type" value="Genomic_DNA"/>
</dbReference>
<dbReference type="SUPFAM" id="SSF58104">
    <property type="entry name" value="Methyl-accepting chemotaxis protein (MCP) signaling domain"/>
    <property type="match status" value="1"/>
</dbReference>
<gene>
    <name evidence="6" type="ORF">F1737_07900</name>
</gene>
<reference evidence="6 7" key="1">
    <citation type="submission" date="2019-09" db="EMBL/GenBank/DDBJ databases">
        <title>The complete genome of Methanoplanus sp. FWC-SCC4.</title>
        <authorList>
            <person name="Chen S.-C."/>
            <person name="Zhou Y.-Z."/>
            <person name="Lai M.-C."/>
        </authorList>
    </citation>
    <scope>NUCLEOTIDE SEQUENCE [LARGE SCALE GENOMIC DNA]</scope>
    <source>
        <strain evidence="6 7">FWC-SCC4</strain>
    </source>
</reference>
<dbReference type="PROSITE" id="PS50112">
    <property type="entry name" value="PAS"/>
    <property type="match status" value="1"/>
</dbReference>
<accession>A0AA97I4Q8</accession>
<dbReference type="RefSeq" id="WP_317136044.1">
    <property type="nucleotide sequence ID" value="NZ_CP043875.1"/>
</dbReference>
<comment type="similarity">
    <text evidence="2">Belongs to the methyl-accepting chemotaxis (MCP) protein family.</text>
</comment>